<evidence type="ECO:0000313" key="8">
    <source>
        <dbReference type="Proteomes" id="UP000244173"/>
    </source>
</evidence>
<dbReference type="RefSeq" id="WP_107889332.1">
    <property type="nucleotide sequence ID" value="NZ_CP028519.1"/>
</dbReference>
<dbReference type="OrthoDB" id="9785502at2"/>
<name>A0A2S0PAH5_9NEIS</name>
<dbReference type="STRING" id="1122240.GCA_000620105_00010"/>
<evidence type="ECO:0000313" key="7">
    <source>
        <dbReference type="EMBL" id="AVY94313.1"/>
    </source>
</evidence>
<dbReference type="CDD" id="cd00340">
    <property type="entry name" value="GSH_Peroxidase"/>
    <property type="match status" value="1"/>
</dbReference>
<dbReference type="KEGG" id="maer:DAI18_09865"/>
<evidence type="ECO:0000256" key="6">
    <source>
        <dbReference type="SAM" id="SignalP"/>
    </source>
</evidence>
<dbReference type="Gene3D" id="3.40.30.10">
    <property type="entry name" value="Glutaredoxin"/>
    <property type="match status" value="1"/>
</dbReference>
<evidence type="ECO:0000256" key="1">
    <source>
        <dbReference type="ARBA" id="ARBA00006926"/>
    </source>
</evidence>
<dbReference type="InterPro" id="IPR000889">
    <property type="entry name" value="Glutathione_peroxidase"/>
</dbReference>
<dbReference type="PANTHER" id="PTHR11592:SF44">
    <property type="entry name" value="GLUTATHIONE PEROXIDASE"/>
    <property type="match status" value="1"/>
</dbReference>
<dbReference type="InterPro" id="IPR029759">
    <property type="entry name" value="GPX_AS"/>
</dbReference>
<sequence>MPRLLPLSLLLIAGMANAACPPLLDHRFKLLDGSSLDLCKYADQPILVVNTASKCGFAPQFDALEKLYRDYKPRGLLVIGFPSNDFRQELPSNKEIGDFCRLTYFVQFPMVESSVVTGSKAIPFFRQLKAATGDVPRWNFHKYVIAPGGKTVTAFGTLTKPDAPEILDAIRPGLRPAP</sequence>
<evidence type="ECO:0000256" key="2">
    <source>
        <dbReference type="ARBA" id="ARBA00022559"/>
    </source>
</evidence>
<feature type="chain" id="PRO_5015490996" description="Glutathione peroxidase" evidence="6">
    <location>
        <begin position="19"/>
        <end position="178"/>
    </location>
</feature>
<dbReference type="PANTHER" id="PTHR11592">
    <property type="entry name" value="GLUTATHIONE PEROXIDASE"/>
    <property type="match status" value="1"/>
</dbReference>
<comment type="similarity">
    <text evidence="1 5">Belongs to the glutathione peroxidase family.</text>
</comment>
<dbReference type="SUPFAM" id="SSF52833">
    <property type="entry name" value="Thioredoxin-like"/>
    <property type="match status" value="1"/>
</dbReference>
<feature type="signal peptide" evidence="6">
    <location>
        <begin position="1"/>
        <end position="18"/>
    </location>
</feature>
<keyword evidence="6" id="KW-0732">Signal</keyword>
<dbReference type="InterPro" id="IPR036249">
    <property type="entry name" value="Thioredoxin-like_sf"/>
</dbReference>
<dbReference type="Pfam" id="PF00255">
    <property type="entry name" value="GSHPx"/>
    <property type="match status" value="1"/>
</dbReference>
<dbReference type="GO" id="GO:0034599">
    <property type="term" value="P:cellular response to oxidative stress"/>
    <property type="evidence" value="ECO:0007669"/>
    <property type="project" value="TreeGrafter"/>
</dbReference>
<feature type="active site" evidence="4">
    <location>
        <position position="55"/>
    </location>
</feature>
<protein>
    <recommendedName>
        <fullName evidence="5">Glutathione peroxidase</fullName>
    </recommendedName>
</protein>
<dbReference type="PRINTS" id="PR01011">
    <property type="entry name" value="GLUTPROXDASE"/>
</dbReference>
<dbReference type="PROSITE" id="PS00460">
    <property type="entry name" value="GLUTATHIONE_PEROXID_1"/>
    <property type="match status" value="1"/>
</dbReference>
<dbReference type="AlphaFoldDB" id="A0A2S0PAH5"/>
<dbReference type="Proteomes" id="UP000244173">
    <property type="component" value="Chromosome"/>
</dbReference>
<dbReference type="GO" id="GO:0004601">
    <property type="term" value="F:peroxidase activity"/>
    <property type="evidence" value="ECO:0007669"/>
    <property type="project" value="UniProtKB-KW"/>
</dbReference>
<organism evidence="7 8">
    <name type="scientific">Microvirgula aerodenitrificans</name>
    <dbReference type="NCBI Taxonomy" id="57480"/>
    <lineage>
        <taxon>Bacteria</taxon>
        <taxon>Pseudomonadati</taxon>
        <taxon>Pseudomonadota</taxon>
        <taxon>Betaproteobacteria</taxon>
        <taxon>Neisseriales</taxon>
        <taxon>Aquaspirillaceae</taxon>
        <taxon>Microvirgula</taxon>
    </lineage>
</organism>
<dbReference type="PROSITE" id="PS51355">
    <property type="entry name" value="GLUTATHIONE_PEROXID_3"/>
    <property type="match status" value="1"/>
</dbReference>
<evidence type="ECO:0000256" key="4">
    <source>
        <dbReference type="PIRSR" id="PIRSR000303-1"/>
    </source>
</evidence>
<accession>A0A2S0PAH5</accession>
<reference evidence="7 8" key="1">
    <citation type="submission" date="2018-04" db="EMBL/GenBank/DDBJ databases">
        <title>Denitrifier Microvirgula.</title>
        <authorList>
            <person name="Anderson E."/>
            <person name="Jang J."/>
            <person name="Ishii S."/>
        </authorList>
    </citation>
    <scope>NUCLEOTIDE SEQUENCE [LARGE SCALE GENOMIC DNA]</scope>
    <source>
        <strain evidence="7 8">BE2.4</strain>
    </source>
</reference>
<keyword evidence="3 5" id="KW-0560">Oxidoreductase</keyword>
<gene>
    <name evidence="7" type="ORF">DAI18_09865</name>
</gene>
<dbReference type="PIRSF" id="PIRSF000303">
    <property type="entry name" value="Glutathion_perox"/>
    <property type="match status" value="1"/>
</dbReference>
<dbReference type="EMBL" id="CP028519">
    <property type="protein sequence ID" value="AVY94313.1"/>
    <property type="molecule type" value="Genomic_DNA"/>
</dbReference>
<evidence type="ECO:0000256" key="5">
    <source>
        <dbReference type="RuleBase" id="RU000499"/>
    </source>
</evidence>
<proteinExistence type="inferred from homology"/>
<evidence type="ECO:0000256" key="3">
    <source>
        <dbReference type="ARBA" id="ARBA00023002"/>
    </source>
</evidence>
<keyword evidence="8" id="KW-1185">Reference proteome</keyword>
<keyword evidence="2 5" id="KW-0575">Peroxidase</keyword>